<evidence type="ECO:0000313" key="3">
    <source>
        <dbReference type="Proteomes" id="UP000614982"/>
    </source>
</evidence>
<feature type="compositionally biased region" description="Basic and acidic residues" evidence="1">
    <location>
        <begin position="169"/>
        <end position="213"/>
    </location>
</feature>
<dbReference type="GeneID" id="45542949"/>
<accession>A0ABQ1DQC5</accession>
<proteinExistence type="predicted"/>
<reference evidence="2 3" key="1">
    <citation type="submission" date="2020-05" db="EMBL/GenBank/DDBJ databases">
        <title>Genetic diversity of Pseudomonas cichorii.</title>
        <authorList>
            <person name="Tani S."/>
            <person name="Yagi H."/>
            <person name="Hashimoto S."/>
            <person name="Iiyama K."/>
            <person name="Furuya N."/>
        </authorList>
    </citation>
    <scope>NUCLEOTIDE SEQUENCE [LARGE SCALE GENOMIC DNA]</scope>
    <source>
        <strain evidence="2 3">LMG 2162</strain>
    </source>
</reference>
<protein>
    <submittedName>
        <fullName evidence="2">Uncharacterized protein</fullName>
    </submittedName>
</protein>
<dbReference type="Proteomes" id="UP000614982">
    <property type="component" value="Unassembled WGS sequence"/>
</dbReference>
<dbReference type="EMBL" id="BLWA01000007">
    <property type="protein sequence ID" value="GFM93012.1"/>
    <property type="molecule type" value="Genomic_DNA"/>
</dbReference>
<name>A0ABQ1DQC5_PSECI</name>
<evidence type="ECO:0000313" key="2">
    <source>
        <dbReference type="EMBL" id="GFM93012.1"/>
    </source>
</evidence>
<gene>
    <name evidence="2" type="ORF">PSCICP_29840</name>
</gene>
<evidence type="ECO:0000256" key="1">
    <source>
        <dbReference type="SAM" id="MobiDB-lite"/>
    </source>
</evidence>
<organism evidence="2 3">
    <name type="scientific">Pseudomonas cichorii</name>
    <dbReference type="NCBI Taxonomy" id="36746"/>
    <lineage>
        <taxon>Bacteria</taxon>
        <taxon>Pseudomonadati</taxon>
        <taxon>Pseudomonadota</taxon>
        <taxon>Gammaproteobacteria</taxon>
        <taxon>Pseudomonadales</taxon>
        <taxon>Pseudomonadaceae</taxon>
        <taxon>Pseudomonas</taxon>
    </lineage>
</organism>
<dbReference type="RefSeq" id="WP_025260502.1">
    <property type="nucleotide sequence ID" value="NZ_BLWA01000007.1"/>
</dbReference>
<comment type="caution">
    <text evidence="2">The sequence shown here is derived from an EMBL/GenBank/DDBJ whole genome shotgun (WGS) entry which is preliminary data.</text>
</comment>
<keyword evidence="3" id="KW-1185">Reference proteome</keyword>
<feature type="region of interest" description="Disordered" evidence="1">
    <location>
        <begin position="144"/>
        <end position="213"/>
    </location>
</feature>
<sequence length="213" mass="23188">MLIAIDYGNGDVEEFDSASRQSDNLKPVGHAQRVKKVSSIIGAAMKRRAFFKGLTALRSDELLNSEHSYHQEYKEHLRDLAAIPYDGYHTDYSRWALEYGNQQHDEELSSSDLSSSGSLGSLGSSSDIDLSKYLADTSAYLSGTSTSPSLDAKKAPGGSSELLGLPFIKEPDQADAVDRIDEAGGVDANDRDGSRQTESPRAKPHRGDKSFDK</sequence>